<dbReference type="InterPro" id="IPR023696">
    <property type="entry name" value="Ureohydrolase_dom_sf"/>
</dbReference>
<dbReference type="PROSITE" id="PS51409">
    <property type="entry name" value="ARGINASE_2"/>
    <property type="match status" value="1"/>
</dbReference>
<dbReference type="PANTHER" id="PTHR11358:SF28">
    <property type="entry name" value="HYPOTHETICAL ARGINASE FAMILY PROTEIN (EUROFUNG)"/>
    <property type="match status" value="1"/>
</dbReference>
<feature type="chain" id="PRO_5046955662" evidence="2">
    <location>
        <begin position="20"/>
        <end position="453"/>
    </location>
</feature>
<sequence>MKKIILFLVAAFHALSTNAHLVKFNEQELPFQVQDEDLTAHSNGQKQKSLLYQLYGELLYPRNKNDIDAAVNSPRETKNQRALINIDPEETDEEFKSMCSFYNEYDPDYPDDDFEDDLVLFSGIVSFAHVPIAQCFKNSSLAMDIAIVGAPFDTSVSYRPGARFGPNGIRQGSRRLGNGISPVRGFPGSRLRKLDPYHSGYSIVDCGDIPMTPFDNKVALNQLYRGQRALHNHKSLHHPENPPRIITLGGDHTITLMALRSAYEKYGKLSVIHFDSHLDTWDPKVIGGNISKRAGLNHGTFLHFAHENGYLSDDSNVHVGIRAPYVAPGFYDEQHDYECGFDKIVARDLDIISIPEVVSNIKTRVGDGPVYISVDIDVVDLASAPGTGTPETGGLTSRELLTILDGLEGLNVVGADIVEVLPAFDTNGDITTLIAAQVVDSILGLMTVDSVQE</sequence>
<keyword evidence="2" id="KW-0732">Signal</keyword>
<dbReference type="Gene3D" id="3.40.800.10">
    <property type="entry name" value="Ureohydrolase domain"/>
    <property type="match status" value="1"/>
</dbReference>
<reference evidence="3 4" key="2">
    <citation type="submission" date="2019-11" db="EMBL/GenBank/DDBJ databases">
        <authorList>
            <person name="Lu H."/>
        </authorList>
    </citation>
    <scope>NUCLEOTIDE SEQUENCE [LARGE SCALE GENOMIC DNA]</scope>
    <source>
        <strain evidence="3 4">FIM1</strain>
    </source>
</reference>
<dbReference type="InterPro" id="IPR006035">
    <property type="entry name" value="Ureohydrolase"/>
</dbReference>
<dbReference type="SUPFAM" id="SSF52768">
    <property type="entry name" value="Arginase/deacetylase"/>
    <property type="match status" value="1"/>
</dbReference>
<evidence type="ECO:0000313" key="3">
    <source>
        <dbReference type="EMBL" id="QGN17008.1"/>
    </source>
</evidence>
<evidence type="ECO:0000313" key="4">
    <source>
        <dbReference type="Proteomes" id="UP000422736"/>
    </source>
</evidence>
<evidence type="ECO:0000256" key="2">
    <source>
        <dbReference type="SAM" id="SignalP"/>
    </source>
</evidence>
<dbReference type="EMBL" id="CP015059">
    <property type="protein sequence ID" value="QGN17008.1"/>
    <property type="molecule type" value="Genomic_DNA"/>
</dbReference>
<name>A0ABX6F0Y1_KLUMA</name>
<proteinExistence type="inferred from homology"/>
<organism evidence="3 4">
    <name type="scientific">Kluyveromyces marxianus</name>
    <name type="common">Yeast</name>
    <name type="synonym">Candida kefyr</name>
    <dbReference type="NCBI Taxonomy" id="4911"/>
    <lineage>
        <taxon>Eukaryota</taxon>
        <taxon>Fungi</taxon>
        <taxon>Dikarya</taxon>
        <taxon>Ascomycota</taxon>
        <taxon>Saccharomycotina</taxon>
        <taxon>Saccharomycetes</taxon>
        <taxon>Saccharomycetales</taxon>
        <taxon>Saccharomycetaceae</taxon>
        <taxon>Kluyveromyces</taxon>
    </lineage>
</organism>
<feature type="signal peptide" evidence="2">
    <location>
        <begin position="1"/>
        <end position="19"/>
    </location>
</feature>
<protein>
    <submittedName>
        <fullName evidence="3">Agmatinase 1</fullName>
    </submittedName>
</protein>
<comment type="similarity">
    <text evidence="1">Belongs to the arginase family.</text>
</comment>
<dbReference type="Pfam" id="PF00491">
    <property type="entry name" value="Arginase"/>
    <property type="match status" value="1"/>
</dbReference>
<gene>
    <name evidence="3" type="ORF">FIM1_3737</name>
</gene>
<reference evidence="3 4" key="1">
    <citation type="submission" date="2016-03" db="EMBL/GenBank/DDBJ databases">
        <title>How can Kluyveromyces marxianus grow so fast - potential evolutionary course in Saccharomyces Complex revealed by comparative genomics.</title>
        <authorList>
            <person name="Mo W."/>
            <person name="Lu W."/>
            <person name="Yang X."/>
            <person name="Qi J."/>
            <person name="Lv H."/>
        </authorList>
    </citation>
    <scope>NUCLEOTIDE SEQUENCE [LARGE SCALE GENOMIC DNA]</scope>
    <source>
        <strain evidence="3 4">FIM1</strain>
    </source>
</reference>
<dbReference type="Proteomes" id="UP000422736">
    <property type="component" value="Chromosome 6"/>
</dbReference>
<dbReference type="PANTHER" id="PTHR11358">
    <property type="entry name" value="ARGINASE/AGMATINASE"/>
    <property type="match status" value="1"/>
</dbReference>
<dbReference type="CDD" id="cd11592">
    <property type="entry name" value="Agmatinase_PAH"/>
    <property type="match status" value="1"/>
</dbReference>
<keyword evidence="4" id="KW-1185">Reference proteome</keyword>
<evidence type="ECO:0000256" key="1">
    <source>
        <dbReference type="PROSITE-ProRule" id="PRU00742"/>
    </source>
</evidence>
<accession>A0ABX6F0Y1</accession>
<dbReference type="PRINTS" id="PR00116">
    <property type="entry name" value="ARGINASE"/>
</dbReference>